<dbReference type="RefSeq" id="WP_210094141.1">
    <property type="nucleotide sequence ID" value="NZ_DMBX01000018.1"/>
</dbReference>
<keyword evidence="2" id="KW-0732">Signal</keyword>
<evidence type="ECO:0000313" key="4">
    <source>
        <dbReference type="EMBL" id="MBP1891410.1"/>
    </source>
</evidence>
<protein>
    <submittedName>
        <fullName evidence="4">CubicO group peptidase (Beta-lactamase class C family)</fullName>
    </submittedName>
</protein>
<evidence type="ECO:0000256" key="2">
    <source>
        <dbReference type="SAM" id="SignalP"/>
    </source>
</evidence>
<keyword evidence="1" id="KW-0812">Transmembrane</keyword>
<keyword evidence="1" id="KW-0472">Membrane</keyword>
<dbReference type="InterPro" id="IPR001466">
    <property type="entry name" value="Beta-lactam-related"/>
</dbReference>
<reference evidence="4 5" key="1">
    <citation type="submission" date="2021-03" db="EMBL/GenBank/DDBJ databases">
        <title>Genomic Encyclopedia of Type Strains, Phase IV (KMG-IV): sequencing the most valuable type-strain genomes for metagenomic binning, comparative biology and taxonomic classification.</title>
        <authorList>
            <person name="Goeker M."/>
        </authorList>
    </citation>
    <scope>NUCLEOTIDE SEQUENCE [LARGE SCALE GENOMIC DNA]</scope>
    <source>
        <strain evidence="4 5">DSM 15596</strain>
    </source>
</reference>
<dbReference type="EMBL" id="JAGGKI010000001">
    <property type="protein sequence ID" value="MBP1891410.1"/>
    <property type="molecule type" value="Genomic_DNA"/>
</dbReference>
<dbReference type="Proteomes" id="UP000706926">
    <property type="component" value="Unassembled WGS sequence"/>
</dbReference>
<dbReference type="Gene3D" id="3.40.710.10">
    <property type="entry name" value="DD-peptidase/beta-lactamase superfamily"/>
    <property type="match status" value="1"/>
</dbReference>
<dbReference type="InterPro" id="IPR012338">
    <property type="entry name" value="Beta-lactam/transpept-like"/>
</dbReference>
<evidence type="ECO:0000259" key="3">
    <source>
        <dbReference type="Pfam" id="PF00144"/>
    </source>
</evidence>
<dbReference type="SUPFAM" id="SSF56601">
    <property type="entry name" value="beta-lactamase/transpeptidase-like"/>
    <property type="match status" value="1"/>
</dbReference>
<feature type="transmembrane region" description="Helical" evidence="1">
    <location>
        <begin position="456"/>
        <end position="475"/>
    </location>
</feature>
<dbReference type="GeneID" id="95402531"/>
<keyword evidence="1" id="KW-1133">Transmembrane helix</keyword>
<sequence length="491" mass="54660">MRTVEKKMWLVLSCFLLLMGILARPASAVEARSKTEVQQEIDEYVKKTMSANHIQGAALAIVHNDEVFYTQGYGAISEGRDINGGTPFPIASLSKSFTALAVLQLADKGLIELDAPYVSYFPDLAPKDERVRDITVRDLLNQTSGLNDKVNPDMTRSSPYQSLQQVNESLNAVQLANDPGATYSYHNPNYQYLALLVETMSGQNFSDYLEDHIFKPLGMRDTFNVSNTRQINENSAIPRGHYILLGHPVSQSEPSWFVDGPAGMISTADDMAKWMLAQYNGRLLTPELMEQYHTVGQKGPYGMGWLADEDEQGGRRISHSGILWTYKAEETIDLDQRLGIAMMFDSGLNAFVDYSAFVDGIAKIMKGEKAESPIVNSKNMETVMILLVLATIAWGIYRLYRIHRSKKAMTAGKMMVSLAGGLLPVLILLFLSPLATFIGAGRVLPWYGLWTAMSSLIIWLVVLSLVNITVMVCRLRLYYQVKKLKGITTSP</sequence>
<feature type="transmembrane region" description="Helical" evidence="1">
    <location>
        <begin position="421"/>
        <end position="444"/>
    </location>
</feature>
<dbReference type="PANTHER" id="PTHR46825">
    <property type="entry name" value="D-ALANYL-D-ALANINE-CARBOXYPEPTIDASE/ENDOPEPTIDASE AMPH"/>
    <property type="match status" value="1"/>
</dbReference>
<dbReference type="InterPro" id="IPR050491">
    <property type="entry name" value="AmpC-like"/>
</dbReference>
<accession>A0ABS4F587</accession>
<organism evidence="4 5">
    <name type="scientific">Paenibacillus lactis</name>
    <dbReference type="NCBI Taxonomy" id="228574"/>
    <lineage>
        <taxon>Bacteria</taxon>
        <taxon>Bacillati</taxon>
        <taxon>Bacillota</taxon>
        <taxon>Bacilli</taxon>
        <taxon>Bacillales</taxon>
        <taxon>Paenibacillaceae</taxon>
        <taxon>Paenibacillus</taxon>
    </lineage>
</organism>
<evidence type="ECO:0000313" key="5">
    <source>
        <dbReference type="Proteomes" id="UP000706926"/>
    </source>
</evidence>
<gene>
    <name evidence="4" type="ORF">J2Z18_000479</name>
</gene>
<dbReference type="Pfam" id="PF00144">
    <property type="entry name" value="Beta-lactamase"/>
    <property type="match status" value="1"/>
</dbReference>
<evidence type="ECO:0000256" key="1">
    <source>
        <dbReference type="SAM" id="Phobius"/>
    </source>
</evidence>
<feature type="domain" description="Beta-lactamase-related" evidence="3">
    <location>
        <begin position="41"/>
        <end position="346"/>
    </location>
</feature>
<proteinExistence type="predicted"/>
<feature type="signal peptide" evidence="2">
    <location>
        <begin position="1"/>
        <end position="28"/>
    </location>
</feature>
<feature type="transmembrane region" description="Helical" evidence="1">
    <location>
        <begin position="382"/>
        <end position="400"/>
    </location>
</feature>
<name>A0ABS4F587_9BACL</name>
<comment type="caution">
    <text evidence="4">The sequence shown here is derived from an EMBL/GenBank/DDBJ whole genome shotgun (WGS) entry which is preliminary data.</text>
</comment>
<feature type="chain" id="PRO_5047172496" evidence="2">
    <location>
        <begin position="29"/>
        <end position="491"/>
    </location>
</feature>
<keyword evidence="5" id="KW-1185">Reference proteome</keyword>
<dbReference type="PANTHER" id="PTHR46825:SF9">
    <property type="entry name" value="BETA-LACTAMASE-RELATED DOMAIN-CONTAINING PROTEIN"/>
    <property type="match status" value="1"/>
</dbReference>